<evidence type="ECO:0000256" key="1">
    <source>
        <dbReference type="SAM" id="MobiDB-lite"/>
    </source>
</evidence>
<organism evidence="2 3">
    <name type="scientific">Caldibacillus debilis</name>
    <dbReference type="NCBI Taxonomy" id="301148"/>
    <lineage>
        <taxon>Bacteria</taxon>
        <taxon>Bacillati</taxon>
        <taxon>Bacillota</taxon>
        <taxon>Bacilli</taxon>
        <taxon>Bacillales</taxon>
        <taxon>Bacillaceae</taxon>
        <taxon>Caldibacillus</taxon>
    </lineage>
</organism>
<dbReference type="AlphaFoldDB" id="A0A3E0K4X7"/>
<feature type="region of interest" description="Disordered" evidence="1">
    <location>
        <begin position="1"/>
        <end position="21"/>
    </location>
</feature>
<accession>A0A3E0K4X7</accession>
<gene>
    <name evidence="2" type="ORF">C6P37_07685</name>
</gene>
<dbReference type="EMBL" id="QEWE01000016">
    <property type="protein sequence ID" value="REJ28523.1"/>
    <property type="molecule type" value="Genomic_DNA"/>
</dbReference>
<proteinExistence type="predicted"/>
<dbReference type="Proteomes" id="UP000257014">
    <property type="component" value="Unassembled WGS sequence"/>
</dbReference>
<sequence>MPDDILTDKAPGCRPGLYSDEGHLKAWPNRLDEMLAAAGERADAACARNNENSEDRGQTSC</sequence>
<reference evidence="2 3" key="1">
    <citation type="submission" date="2018-03" db="EMBL/GenBank/DDBJ databases">
        <authorList>
            <person name="Keele B.F."/>
        </authorList>
    </citation>
    <scope>NUCLEOTIDE SEQUENCE [LARGE SCALE GENOMIC DNA]</scope>
    <source>
        <strain evidence="2">ZCTH4_d</strain>
    </source>
</reference>
<comment type="caution">
    <text evidence="2">The sequence shown here is derived from an EMBL/GenBank/DDBJ whole genome shotgun (WGS) entry which is preliminary data.</text>
</comment>
<protein>
    <submittedName>
        <fullName evidence="2">Uncharacterized protein</fullName>
    </submittedName>
</protein>
<name>A0A3E0K4X7_9BACI</name>
<evidence type="ECO:0000313" key="3">
    <source>
        <dbReference type="Proteomes" id="UP000257014"/>
    </source>
</evidence>
<evidence type="ECO:0000313" key="2">
    <source>
        <dbReference type="EMBL" id="REJ28523.1"/>
    </source>
</evidence>